<keyword evidence="3" id="KW-1185">Reference proteome</keyword>
<dbReference type="PIRSF" id="PIRSF037394">
    <property type="entry name" value="ABC_thiamine-permease_YkoE_prd"/>
    <property type="match status" value="1"/>
</dbReference>
<dbReference type="Proteomes" id="UP001501057">
    <property type="component" value="Unassembled WGS sequence"/>
</dbReference>
<feature type="transmembrane region" description="Helical" evidence="1">
    <location>
        <begin position="166"/>
        <end position="186"/>
    </location>
</feature>
<feature type="transmembrane region" description="Helical" evidence="1">
    <location>
        <begin position="21"/>
        <end position="40"/>
    </location>
</feature>
<feature type="transmembrane region" description="Helical" evidence="1">
    <location>
        <begin position="52"/>
        <end position="77"/>
    </location>
</feature>
<organism evidence="2 3">
    <name type="scientific">Aeromicrobium alkaliterrae</name>
    <dbReference type="NCBI Taxonomy" id="302168"/>
    <lineage>
        <taxon>Bacteria</taxon>
        <taxon>Bacillati</taxon>
        <taxon>Actinomycetota</taxon>
        <taxon>Actinomycetes</taxon>
        <taxon>Propionibacteriales</taxon>
        <taxon>Nocardioidaceae</taxon>
        <taxon>Aeromicrobium</taxon>
    </lineage>
</organism>
<dbReference type="EMBL" id="BAAAME010000004">
    <property type="protein sequence ID" value="GAA1744000.1"/>
    <property type="molecule type" value="Genomic_DNA"/>
</dbReference>
<dbReference type="Pfam" id="PF09819">
    <property type="entry name" value="ABC_cobalt"/>
    <property type="match status" value="1"/>
</dbReference>
<feature type="transmembrane region" description="Helical" evidence="1">
    <location>
        <begin position="84"/>
        <end position="101"/>
    </location>
</feature>
<feature type="transmembrane region" description="Helical" evidence="1">
    <location>
        <begin position="134"/>
        <end position="154"/>
    </location>
</feature>
<name>A0ABN2JZD7_9ACTN</name>
<evidence type="ECO:0000313" key="3">
    <source>
        <dbReference type="Proteomes" id="UP001501057"/>
    </source>
</evidence>
<accession>A0ABN2JZD7</accession>
<keyword evidence="1" id="KW-0472">Membrane</keyword>
<reference evidence="2 3" key="1">
    <citation type="journal article" date="2019" name="Int. J. Syst. Evol. Microbiol.">
        <title>The Global Catalogue of Microorganisms (GCM) 10K type strain sequencing project: providing services to taxonomists for standard genome sequencing and annotation.</title>
        <authorList>
            <consortium name="The Broad Institute Genomics Platform"/>
            <consortium name="The Broad Institute Genome Sequencing Center for Infectious Disease"/>
            <person name="Wu L."/>
            <person name="Ma J."/>
        </authorList>
    </citation>
    <scope>NUCLEOTIDE SEQUENCE [LARGE SCALE GENOMIC DNA]</scope>
    <source>
        <strain evidence="2 3">JCM 13518</strain>
    </source>
</reference>
<protein>
    <submittedName>
        <fullName evidence="2">ECF transporter S component</fullName>
    </submittedName>
</protein>
<evidence type="ECO:0000313" key="2">
    <source>
        <dbReference type="EMBL" id="GAA1744000.1"/>
    </source>
</evidence>
<sequence>MSSASVREDTALTRLVRYRTIDLVTIATLAVAIGVTFWAWGKAYAGLSALAAFSYLPSVGLLSGPWLLAGVLGGLIIRKPGAALATEIAAAAVSGLVPGGTEWGMSVLVSGFWQGLGAELVVAVLLYRRFGLPVAVLMGAVAGAVESVYEWFAYYEGVFDTGDRLAHLGFFALSGAVIAGAGGWFLTQALARAGVLDSFGPGRDLVNRTAV</sequence>
<keyword evidence="1" id="KW-1133">Transmembrane helix</keyword>
<comment type="caution">
    <text evidence="2">The sequence shown here is derived from an EMBL/GenBank/DDBJ whole genome shotgun (WGS) entry which is preliminary data.</text>
</comment>
<dbReference type="InterPro" id="IPR017195">
    <property type="entry name" value="ABC_thiamin-permease_prd"/>
</dbReference>
<feature type="transmembrane region" description="Helical" evidence="1">
    <location>
        <begin position="107"/>
        <end position="127"/>
    </location>
</feature>
<keyword evidence="1" id="KW-0812">Transmembrane</keyword>
<dbReference type="RefSeq" id="WP_344202114.1">
    <property type="nucleotide sequence ID" value="NZ_BAAAME010000004.1"/>
</dbReference>
<proteinExistence type="predicted"/>
<gene>
    <name evidence="2" type="ORF">GCM10009710_25040</name>
</gene>
<evidence type="ECO:0000256" key="1">
    <source>
        <dbReference type="SAM" id="Phobius"/>
    </source>
</evidence>